<name>A0A0E0BSY9_9ORYZ</name>
<dbReference type="EnsemblPlants" id="OGLUM12G14310.1">
    <property type="protein sequence ID" value="OGLUM12G14310.1"/>
    <property type="gene ID" value="OGLUM12G14310"/>
</dbReference>
<proteinExistence type="predicted"/>
<reference evidence="1" key="2">
    <citation type="submission" date="2018-05" db="EMBL/GenBank/DDBJ databases">
        <title>OgluRS3 (Oryza glumaepatula Reference Sequence Version 3).</title>
        <authorList>
            <person name="Zhang J."/>
            <person name="Kudrna D."/>
            <person name="Lee S."/>
            <person name="Talag J."/>
            <person name="Welchert J."/>
            <person name="Wing R.A."/>
        </authorList>
    </citation>
    <scope>NUCLEOTIDE SEQUENCE [LARGE SCALE GENOMIC DNA]</scope>
</reference>
<reference evidence="1" key="1">
    <citation type="submission" date="2015-04" db="UniProtKB">
        <authorList>
            <consortium name="EnsemblPlants"/>
        </authorList>
    </citation>
    <scope>IDENTIFICATION</scope>
</reference>
<dbReference type="HOGENOM" id="CLU_1828308_0_0_1"/>
<evidence type="ECO:0000313" key="1">
    <source>
        <dbReference type="EnsemblPlants" id="OGLUM12G14310.1"/>
    </source>
</evidence>
<dbReference type="Gramene" id="OGLUM12G14310.1">
    <property type="protein sequence ID" value="OGLUM12G14310.1"/>
    <property type="gene ID" value="OGLUM12G14310"/>
</dbReference>
<evidence type="ECO:0000313" key="2">
    <source>
        <dbReference type="Proteomes" id="UP000026961"/>
    </source>
</evidence>
<protein>
    <submittedName>
        <fullName evidence="1">Uncharacterized protein</fullName>
    </submittedName>
</protein>
<sequence length="141" mass="15735">MSSRWGTTPPPATVPPWSLCTAWGVVSVDGATYWVTVGREIMLFDLEHERVAAVAPLPAMSKCRLPVSMAKEDTCCQLTDVGGRLGVSIAIHRRNSFRIEVHSPKSLSKVHSFFHIIHKNLKSEIHCRSLNRSLKFVKDVI</sequence>
<dbReference type="Proteomes" id="UP000026961">
    <property type="component" value="Chromosome 12"/>
</dbReference>
<keyword evidence="2" id="KW-1185">Reference proteome</keyword>
<dbReference type="AlphaFoldDB" id="A0A0E0BSY9"/>
<accession>A0A0E0BSY9</accession>
<organism evidence="1">
    <name type="scientific">Oryza glumipatula</name>
    <dbReference type="NCBI Taxonomy" id="40148"/>
    <lineage>
        <taxon>Eukaryota</taxon>
        <taxon>Viridiplantae</taxon>
        <taxon>Streptophyta</taxon>
        <taxon>Embryophyta</taxon>
        <taxon>Tracheophyta</taxon>
        <taxon>Spermatophyta</taxon>
        <taxon>Magnoliopsida</taxon>
        <taxon>Liliopsida</taxon>
        <taxon>Poales</taxon>
        <taxon>Poaceae</taxon>
        <taxon>BOP clade</taxon>
        <taxon>Oryzoideae</taxon>
        <taxon>Oryzeae</taxon>
        <taxon>Oryzinae</taxon>
        <taxon>Oryza</taxon>
    </lineage>
</organism>